<sequence length="33" mass="3735">MAAWVSVFGLVKGKNQCCFHLYSRCVGSLRFIN</sequence>
<reference evidence="1" key="1">
    <citation type="submission" date="2018-02" db="EMBL/GenBank/DDBJ databases">
        <title>Rhizophora mucronata_Transcriptome.</title>
        <authorList>
            <person name="Meera S.P."/>
            <person name="Sreeshan A."/>
            <person name="Augustine A."/>
        </authorList>
    </citation>
    <scope>NUCLEOTIDE SEQUENCE</scope>
    <source>
        <tissue evidence="1">Leaf</tissue>
    </source>
</reference>
<name>A0A2P2MG18_RHIMU</name>
<dbReference type="AlphaFoldDB" id="A0A2P2MG18"/>
<dbReference type="EMBL" id="GGEC01048712">
    <property type="protein sequence ID" value="MBX29196.1"/>
    <property type="molecule type" value="Transcribed_RNA"/>
</dbReference>
<organism evidence="1">
    <name type="scientific">Rhizophora mucronata</name>
    <name type="common">Asiatic mangrove</name>
    <dbReference type="NCBI Taxonomy" id="61149"/>
    <lineage>
        <taxon>Eukaryota</taxon>
        <taxon>Viridiplantae</taxon>
        <taxon>Streptophyta</taxon>
        <taxon>Embryophyta</taxon>
        <taxon>Tracheophyta</taxon>
        <taxon>Spermatophyta</taxon>
        <taxon>Magnoliopsida</taxon>
        <taxon>eudicotyledons</taxon>
        <taxon>Gunneridae</taxon>
        <taxon>Pentapetalae</taxon>
        <taxon>rosids</taxon>
        <taxon>fabids</taxon>
        <taxon>Malpighiales</taxon>
        <taxon>Rhizophoraceae</taxon>
        <taxon>Rhizophora</taxon>
    </lineage>
</organism>
<proteinExistence type="predicted"/>
<protein>
    <submittedName>
        <fullName evidence="1">Uncharacterized protein</fullName>
    </submittedName>
</protein>
<accession>A0A2P2MG18</accession>
<evidence type="ECO:0000313" key="1">
    <source>
        <dbReference type="EMBL" id="MBX29196.1"/>
    </source>
</evidence>